<name>A0A9Q5X914_9BACT</name>
<dbReference type="Gene3D" id="3.20.20.80">
    <property type="entry name" value="Glycosidases"/>
    <property type="match status" value="1"/>
</dbReference>
<dbReference type="Pfam" id="PF16355">
    <property type="entry name" value="DUF4982"/>
    <property type="match status" value="1"/>
</dbReference>
<dbReference type="InterPro" id="IPR032311">
    <property type="entry name" value="DUF4982"/>
</dbReference>
<dbReference type="Proteomes" id="UP000195975">
    <property type="component" value="Unassembled WGS sequence"/>
</dbReference>
<dbReference type="InterPro" id="IPR036156">
    <property type="entry name" value="Beta-gal/glucu_dom_sf"/>
</dbReference>
<evidence type="ECO:0000256" key="4">
    <source>
        <dbReference type="RuleBase" id="RU361154"/>
    </source>
</evidence>
<dbReference type="InterPro" id="IPR006104">
    <property type="entry name" value="Glyco_hydro_2_N"/>
</dbReference>
<dbReference type="SUPFAM" id="SSF49785">
    <property type="entry name" value="Galactose-binding domain-like"/>
    <property type="match status" value="2"/>
</dbReference>
<evidence type="ECO:0000256" key="3">
    <source>
        <dbReference type="ARBA" id="ARBA00023295"/>
    </source>
</evidence>
<dbReference type="PANTHER" id="PTHR42732:SF1">
    <property type="entry name" value="BETA-MANNOSIDASE"/>
    <property type="match status" value="1"/>
</dbReference>
<dbReference type="GO" id="GO:0004553">
    <property type="term" value="F:hydrolase activity, hydrolyzing O-glycosyl compounds"/>
    <property type="evidence" value="ECO:0007669"/>
    <property type="project" value="InterPro"/>
</dbReference>
<dbReference type="Pfam" id="PF00703">
    <property type="entry name" value="Glyco_hydro_2"/>
    <property type="match status" value="1"/>
</dbReference>
<organism evidence="6 7">
    <name type="scientific">Parabacteroides johnsonii</name>
    <dbReference type="NCBI Taxonomy" id="387661"/>
    <lineage>
        <taxon>Bacteria</taxon>
        <taxon>Pseudomonadati</taxon>
        <taxon>Bacteroidota</taxon>
        <taxon>Bacteroidia</taxon>
        <taxon>Bacteroidales</taxon>
        <taxon>Tannerellaceae</taxon>
        <taxon>Parabacteroides</taxon>
    </lineage>
</organism>
<dbReference type="SUPFAM" id="SSF51445">
    <property type="entry name" value="(Trans)glycosidases"/>
    <property type="match status" value="1"/>
</dbReference>
<dbReference type="Pfam" id="PF18565">
    <property type="entry name" value="Glyco_hydro2_C5"/>
    <property type="match status" value="1"/>
</dbReference>
<dbReference type="SUPFAM" id="SSF49373">
    <property type="entry name" value="Invasin/intimin cell-adhesion fragments"/>
    <property type="match status" value="1"/>
</dbReference>
<proteinExistence type="inferred from homology"/>
<evidence type="ECO:0000313" key="6">
    <source>
        <dbReference type="EMBL" id="OUO06653.1"/>
    </source>
</evidence>
<dbReference type="SUPFAM" id="SSF49303">
    <property type="entry name" value="beta-Galactosidase/glucuronidase domain"/>
    <property type="match status" value="1"/>
</dbReference>
<comment type="caution">
    <text evidence="6">The sequence shown here is derived from an EMBL/GenBank/DDBJ whole genome shotgun (WGS) entry which is preliminary data.</text>
</comment>
<dbReference type="InterPro" id="IPR006103">
    <property type="entry name" value="Glyco_hydro_2_cat"/>
</dbReference>
<dbReference type="AlphaFoldDB" id="A0A9Q5X914"/>
<dbReference type="Gene3D" id="2.60.120.260">
    <property type="entry name" value="Galactose-binding domain-like"/>
    <property type="match status" value="2"/>
</dbReference>
<dbReference type="InterPro" id="IPR006101">
    <property type="entry name" value="Glyco_hydro_2"/>
</dbReference>
<evidence type="ECO:0000313" key="7">
    <source>
        <dbReference type="Proteomes" id="UP000195975"/>
    </source>
</evidence>
<dbReference type="EMBL" id="NFIJ01000002">
    <property type="protein sequence ID" value="OUO06653.1"/>
    <property type="molecule type" value="Genomic_DNA"/>
</dbReference>
<reference evidence="7" key="1">
    <citation type="submission" date="2017-04" db="EMBL/GenBank/DDBJ databases">
        <title>Function of individual gut microbiota members based on whole genome sequencing of pure cultures obtained from chicken caecum.</title>
        <authorList>
            <person name="Medvecky M."/>
            <person name="Cejkova D."/>
            <person name="Polansky O."/>
            <person name="Karasova D."/>
            <person name="Kubasova T."/>
            <person name="Cizek A."/>
            <person name="Rychlik I."/>
        </authorList>
    </citation>
    <scope>NUCLEOTIDE SEQUENCE [LARGE SCALE GENOMIC DNA]</scope>
    <source>
        <strain evidence="7">An42</strain>
    </source>
</reference>
<dbReference type="Pfam" id="PF00754">
    <property type="entry name" value="F5_F8_type_C"/>
    <property type="match status" value="1"/>
</dbReference>
<feature type="domain" description="F5/8 type C" evidence="5">
    <location>
        <begin position="835"/>
        <end position="972"/>
    </location>
</feature>
<dbReference type="Pfam" id="PF02836">
    <property type="entry name" value="Glyco_hydro_2_C"/>
    <property type="match status" value="1"/>
</dbReference>
<dbReference type="Pfam" id="PF02837">
    <property type="entry name" value="Glyco_hydro_2_N"/>
    <property type="match status" value="1"/>
</dbReference>
<dbReference type="PROSITE" id="PS00719">
    <property type="entry name" value="GLYCOSYL_HYDROL_F2_1"/>
    <property type="match status" value="1"/>
</dbReference>
<protein>
    <submittedName>
        <fullName evidence="6">Beta-galactosidase</fullName>
    </submittedName>
</protein>
<dbReference type="Gene3D" id="2.60.40.10">
    <property type="entry name" value="Immunoglobulins"/>
    <property type="match status" value="3"/>
</dbReference>
<gene>
    <name evidence="6" type="ORF">B5F96_02900</name>
</gene>
<dbReference type="PANTHER" id="PTHR42732">
    <property type="entry name" value="BETA-GALACTOSIDASE"/>
    <property type="match status" value="1"/>
</dbReference>
<dbReference type="InterPro" id="IPR000421">
    <property type="entry name" value="FA58C"/>
</dbReference>
<dbReference type="PROSITE" id="PS51257">
    <property type="entry name" value="PROKAR_LIPOPROTEIN"/>
    <property type="match status" value="1"/>
</dbReference>
<evidence type="ECO:0000259" key="5">
    <source>
        <dbReference type="PROSITE" id="PS50022"/>
    </source>
</evidence>
<dbReference type="InterPro" id="IPR013783">
    <property type="entry name" value="Ig-like_fold"/>
</dbReference>
<dbReference type="InterPro" id="IPR008964">
    <property type="entry name" value="Invasin/intimin_cell_adhesion"/>
</dbReference>
<dbReference type="RefSeq" id="WP_087375128.1">
    <property type="nucleotide sequence ID" value="NZ_CAJLBM010000018.1"/>
</dbReference>
<keyword evidence="3 4" id="KW-0326">Glycosidase</keyword>
<dbReference type="GO" id="GO:0005975">
    <property type="term" value="P:carbohydrate metabolic process"/>
    <property type="evidence" value="ECO:0007669"/>
    <property type="project" value="InterPro"/>
</dbReference>
<dbReference type="InterPro" id="IPR023230">
    <property type="entry name" value="Glyco_hydro_2_CS"/>
</dbReference>
<dbReference type="PROSITE" id="PS50022">
    <property type="entry name" value="FA58C_3"/>
    <property type="match status" value="1"/>
</dbReference>
<dbReference type="InterPro" id="IPR017853">
    <property type="entry name" value="GH"/>
</dbReference>
<dbReference type="InterPro" id="IPR040605">
    <property type="entry name" value="Glyco_hydro2_dom5"/>
</dbReference>
<dbReference type="PRINTS" id="PR00132">
    <property type="entry name" value="GLHYDRLASE2"/>
</dbReference>
<keyword evidence="2 4" id="KW-0378">Hydrolase</keyword>
<dbReference type="InterPro" id="IPR008979">
    <property type="entry name" value="Galactose-bd-like_sf"/>
</dbReference>
<comment type="similarity">
    <text evidence="1 4">Belongs to the glycosyl hydrolase 2 family.</text>
</comment>
<sequence>MIFIDVKRINFFLFFFLYIGLSSCSPSSSGREILDMNTDWAFYRGDVEEGRRADLDDSGWMPVALPHIMQLETKHCGGNSIYDGVGWYRRYFKLPAKYKDKRVVVSFEGVMTNCDVYLNGQKVTEHHGGYMGFVADLTDRIDWNGNNVLAIRVSAEPDPLTPPGKPQDKMDFYYYSGIYRDVRMVITDKVYITDPLQENIVAGGGQFVTFPEVTKDKARTHLATHIRNLTDKDQTLSVFSQLVDSVGHVVAEAETPVTLQKQSDGTVEQDLIVDRPALWHPYTPNLYTLHTQLLSENKVLDETTRKIGIRTIRYTAEDGFFINGEKLYMRGANRHQAFANVGDAASNSMQVRDVIDLKRGGYNAVRAAHYPNDPAFLEACDEYGLLVVECIPGWQFYNPDSTFIKRLYEIGRQMIRRDRNHPSVVLWETALNESRYPVSLAKEIFELSHAEYPGDQMYTAGDYFGHAEMEPYYDVFYKQVSKFPKDGDVMSNYPEDFIAIKPLFTREWGDGVGEKPRVSLKESEQEQMRQCRSRIEQLNGKGYFDWCMLDANPHMGGHFVWSYNDYARGSQDETMYSGVVDINRYPKFSYFMLQSMRDKAVSQLGLYEGPMVFIASYNASGDFASSTTDLTVFSNCDEVRLYRNGKLIGTQTRAERTPLYRSVVEKGGSPVFVFNAGEYEAGTLKAEALVGGKVVATHSVSTPEQADRLVVDIKTDGIVPVADGSDMIPVYFKVCDKNGSLVYNSGQEIRIQVSGEGVLVGDTISRIGINPQKVEGGIGFVFVRTTKKAGKITVRATAEGLSSGEAEISTKPFEGKYLPDGKHALFTGKEEDNVVVKPSSWQKRILEKSRLKIASVQVGSSQDGYPASNIIDNDDHTWWIAGEDRLPQVVTLVLDRPTYVAASRILFQKDSSSYKHKVETSEDGERWELLYERECTGWEFKPMTVDREVKYVRLTIENVSEGRAGLGEISLY</sequence>
<evidence type="ECO:0000256" key="2">
    <source>
        <dbReference type="ARBA" id="ARBA00022801"/>
    </source>
</evidence>
<dbReference type="InterPro" id="IPR051913">
    <property type="entry name" value="GH2_Domain-Containing"/>
</dbReference>
<dbReference type="InterPro" id="IPR006102">
    <property type="entry name" value="Ig-like_GH2"/>
</dbReference>
<evidence type="ECO:0000256" key="1">
    <source>
        <dbReference type="ARBA" id="ARBA00007401"/>
    </source>
</evidence>
<accession>A0A9Q5X914</accession>